<dbReference type="EMBL" id="LKAM01000001">
    <property type="protein sequence ID" value="KUM51048.1"/>
    <property type="molecule type" value="Genomic_DNA"/>
</dbReference>
<evidence type="ECO:0000313" key="2">
    <source>
        <dbReference type="EMBL" id="KUM46065.1"/>
    </source>
</evidence>
<dbReference type="EMBL" id="LKAM01000013">
    <property type="protein sequence ID" value="KUM46065.1"/>
    <property type="molecule type" value="Genomic_DNA"/>
</dbReference>
<sequence length="110" mass="12946">MMWPIVRVADLEVDDLIPDEPPLEILDRLQASYFKLHNQSTNLQIDFDAEKRHGDFQSQALMESIETLIDQVEQTRMQLKVATERRRRVHSTILYWSNIKRAREAPVDAL</sequence>
<organism evidence="3">
    <name type="scientific">Picea glauca</name>
    <name type="common">White spruce</name>
    <name type="synonym">Pinus glauca</name>
    <dbReference type="NCBI Taxonomy" id="3330"/>
    <lineage>
        <taxon>Eukaryota</taxon>
        <taxon>Viridiplantae</taxon>
        <taxon>Streptophyta</taxon>
        <taxon>Embryophyta</taxon>
        <taxon>Tracheophyta</taxon>
        <taxon>Spermatophyta</taxon>
        <taxon>Pinopsida</taxon>
        <taxon>Pinidae</taxon>
        <taxon>Conifers I</taxon>
        <taxon>Pinales</taxon>
        <taxon>Pinaceae</taxon>
        <taxon>Picea</taxon>
    </lineage>
</organism>
<protein>
    <submittedName>
        <fullName evidence="3">Uncharacterized protein</fullName>
    </submittedName>
</protein>
<keyword evidence="3" id="KW-0496">Mitochondrion</keyword>
<dbReference type="EMBL" id="LKAM01000019">
    <property type="protein sequence ID" value="KUM45436.1"/>
    <property type="molecule type" value="Genomic_DNA"/>
</dbReference>
<dbReference type="AlphaFoldDB" id="A0A124GP68"/>
<proteinExistence type="predicted"/>
<name>A0A124GP68_PICGL</name>
<evidence type="ECO:0000313" key="1">
    <source>
        <dbReference type="EMBL" id="KUM45436.1"/>
    </source>
</evidence>
<accession>A0A124GP68</accession>
<evidence type="ECO:0000313" key="3">
    <source>
        <dbReference type="EMBL" id="KUM51048.1"/>
    </source>
</evidence>
<geneLocation type="mitochondrion" evidence="3"/>
<gene>
    <name evidence="2" type="ORF">ABT39_MTgene1871</name>
    <name evidence="1" type="ORF">ABT39_MTgene2703</name>
    <name evidence="3" type="ORF">ABT39_MTgene894</name>
</gene>
<comment type="caution">
    <text evidence="3">The sequence shown here is derived from an EMBL/GenBank/DDBJ whole genome shotgun (WGS) entry which is preliminary data.</text>
</comment>
<reference evidence="3" key="1">
    <citation type="journal article" date="2015" name="Genome Biol. Evol.">
        <title>Organellar Genomes of White Spruce (Picea glauca): Assembly and Annotation.</title>
        <authorList>
            <person name="Jackman S.D."/>
            <person name="Warren R.L."/>
            <person name="Gibb E.A."/>
            <person name="Vandervalk B.P."/>
            <person name="Mohamadi H."/>
            <person name="Chu J."/>
            <person name="Raymond A."/>
            <person name="Pleasance S."/>
            <person name="Coope R."/>
            <person name="Wildung M.R."/>
            <person name="Ritland C.E."/>
            <person name="Bousquet J."/>
            <person name="Jones S.J."/>
            <person name="Bohlmann J."/>
            <person name="Birol I."/>
        </authorList>
    </citation>
    <scope>NUCLEOTIDE SEQUENCE [LARGE SCALE GENOMIC DNA]</scope>
    <source>
        <tissue evidence="3">Flushing bud</tissue>
    </source>
</reference>